<protein>
    <submittedName>
        <fullName evidence="16">TonB-dependent receptor</fullName>
    </submittedName>
</protein>
<feature type="signal peptide" evidence="13">
    <location>
        <begin position="1"/>
        <end position="19"/>
    </location>
</feature>
<dbReference type="InterPro" id="IPR010916">
    <property type="entry name" value="TonB_box_CS"/>
</dbReference>
<dbReference type="InterPro" id="IPR036942">
    <property type="entry name" value="Beta-barrel_TonB_sf"/>
</dbReference>
<comment type="similarity">
    <text evidence="9 12">Belongs to the TonB-dependent receptor family.</text>
</comment>
<dbReference type="Pfam" id="PF07715">
    <property type="entry name" value="Plug"/>
    <property type="match status" value="1"/>
</dbReference>
<evidence type="ECO:0000256" key="12">
    <source>
        <dbReference type="RuleBase" id="RU003357"/>
    </source>
</evidence>
<evidence type="ECO:0000256" key="2">
    <source>
        <dbReference type="ARBA" id="ARBA00022448"/>
    </source>
</evidence>
<dbReference type="GO" id="GO:0015344">
    <property type="term" value="F:siderophore uptake transmembrane transporter activity"/>
    <property type="evidence" value="ECO:0007669"/>
    <property type="project" value="TreeGrafter"/>
</dbReference>
<keyword evidence="8 9" id="KW-0998">Cell outer membrane</keyword>
<keyword evidence="6 10" id="KW-0798">TonB box</keyword>
<reference evidence="16" key="1">
    <citation type="submission" date="2020-10" db="EMBL/GenBank/DDBJ databases">
        <title>Bacterium isolated from coastal waters sediment.</title>
        <authorList>
            <person name="Chen R.-J."/>
            <person name="Lu D.-C."/>
            <person name="Zhu K.-L."/>
            <person name="Du Z.-J."/>
        </authorList>
    </citation>
    <scope>NUCLEOTIDE SEQUENCE</scope>
    <source>
        <strain evidence="16">N1Y112</strain>
    </source>
</reference>
<keyword evidence="4 9" id="KW-0812">Transmembrane</keyword>
<dbReference type="InterPro" id="IPR037066">
    <property type="entry name" value="Plug_dom_sf"/>
</dbReference>
<evidence type="ECO:0000256" key="4">
    <source>
        <dbReference type="ARBA" id="ARBA00022692"/>
    </source>
</evidence>
<evidence type="ECO:0000256" key="10">
    <source>
        <dbReference type="PROSITE-ProRule" id="PRU10143"/>
    </source>
</evidence>
<evidence type="ECO:0000256" key="11">
    <source>
        <dbReference type="PROSITE-ProRule" id="PRU10144"/>
    </source>
</evidence>
<evidence type="ECO:0000256" key="6">
    <source>
        <dbReference type="ARBA" id="ARBA00023077"/>
    </source>
</evidence>
<dbReference type="SUPFAM" id="SSF56935">
    <property type="entry name" value="Porins"/>
    <property type="match status" value="1"/>
</dbReference>
<keyword evidence="3 9" id="KW-1134">Transmembrane beta strand</keyword>
<feature type="short sequence motif" description="TonB box" evidence="10">
    <location>
        <begin position="26"/>
        <end position="32"/>
    </location>
</feature>
<dbReference type="InterPro" id="IPR012910">
    <property type="entry name" value="Plug_dom"/>
</dbReference>
<evidence type="ECO:0000256" key="9">
    <source>
        <dbReference type="PROSITE-ProRule" id="PRU01360"/>
    </source>
</evidence>
<feature type="domain" description="TonB-dependent receptor plug" evidence="15">
    <location>
        <begin position="40"/>
        <end position="147"/>
    </location>
</feature>
<dbReference type="Pfam" id="PF00593">
    <property type="entry name" value="TonB_dep_Rec_b-barrel"/>
    <property type="match status" value="1"/>
</dbReference>
<dbReference type="Proteomes" id="UP000640333">
    <property type="component" value="Unassembled WGS sequence"/>
</dbReference>
<keyword evidence="5 13" id="KW-0732">Signal</keyword>
<dbReference type="GO" id="GO:0009279">
    <property type="term" value="C:cell outer membrane"/>
    <property type="evidence" value="ECO:0007669"/>
    <property type="project" value="UniProtKB-SubCell"/>
</dbReference>
<evidence type="ECO:0000256" key="1">
    <source>
        <dbReference type="ARBA" id="ARBA00004571"/>
    </source>
</evidence>
<evidence type="ECO:0000313" key="16">
    <source>
        <dbReference type="EMBL" id="MBE9397313.1"/>
    </source>
</evidence>
<accession>A0A8J7FGV3</accession>
<evidence type="ECO:0000259" key="14">
    <source>
        <dbReference type="Pfam" id="PF00593"/>
    </source>
</evidence>
<dbReference type="InterPro" id="IPR010917">
    <property type="entry name" value="TonB_rcpt_CS"/>
</dbReference>
<keyword evidence="16" id="KW-0675">Receptor</keyword>
<evidence type="ECO:0000256" key="5">
    <source>
        <dbReference type="ARBA" id="ARBA00022729"/>
    </source>
</evidence>
<dbReference type="CDD" id="cd01347">
    <property type="entry name" value="ligand_gated_channel"/>
    <property type="match status" value="1"/>
</dbReference>
<keyword evidence="2 9" id="KW-0813">Transport</keyword>
<dbReference type="EMBL" id="JADEYS010000007">
    <property type="protein sequence ID" value="MBE9397313.1"/>
    <property type="molecule type" value="Genomic_DNA"/>
</dbReference>
<dbReference type="RefSeq" id="WP_193952868.1">
    <property type="nucleotide sequence ID" value="NZ_JADEYS010000007.1"/>
</dbReference>
<proteinExistence type="inferred from homology"/>
<organism evidence="16 17">
    <name type="scientific">Pontibacterium sinense</name>
    <dbReference type="NCBI Taxonomy" id="2781979"/>
    <lineage>
        <taxon>Bacteria</taxon>
        <taxon>Pseudomonadati</taxon>
        <taxon>Pseudomonadota</taxon>
        <taxon>Gammaproteobacteria</taxon>
        <taxon>Oceanospirillales</taxon>
        <taxon>Oceanospirillaceae</taxon>
        <taxon>Pontibacterium</taxon>
    </lineage>
</organism>
<keyword evidence="17" id="KW-1185">Reference proteome</keyword>
<evidence type="ECO:0000259" key="15">
    <source>
        <dbReference type="Pfam" id="PF07715"/>
    </source>
</evidence>
<feature type="chain" id="PRO_5035155367" evidence="13">
    <location>
        <begin position="20"/>
        <end position="628"/>
    </location>
</feature>
<dbReference type="PANTHER" id="PTHR32552:SF82">
    <property type="entry name" value="FCUA PROTEIN"/>
    <property type="match status" value="1"/>
</dbReference>
<gene>
    <name evidence="16" type="ORF">IOQ59_08575</name>
</gene>
<dbReference type="PROSITE" id="PS52016">
    <property type="entry name" value="TONB_DEPENDENT_REC_3"/>
    <property type="match status" value="1"/>
</dbReference>
<comment type="caution">
    <text evidence="16">The sequence shown here is derived from an EMBL/GenBank/DDBJ whole genome shotgun (WGS) entry which is preliminary data.</text>
</comment>
<comment type="subcellular location">
    <subcellularLocation>
        <location evidence="1 9">Cell outer membrane</location>
        <topology evidence="1 9">Multi-pass membrane protein</topology>
    </subcellularLocation>
</comment>
<evidence type="ECO:0000313" key="17">
    <source>
        <dbReference type="Proteomes" id="UP000640333"/>
    </source>
</evidence>
<feature type="domain" description="TonB-dependent receptor-like beta-barrel" evidence="14">
    <location>
        <begin position="243"/>
        <end position="591"/>
    </location>
</feature>
<feature type="short sequence motif" description="TonB C-terminal box" evidence="11">
    <location>
        <begin position="611"/>
        <end position="628"/>
    </location>
</feature>
<sequence length="628" mass="69906">MKNTLSLSAALLAALPAYAQDTQLDTVIVSATRFEASGNTTPTMVNVVSAEQIEASGANNIADVLRTQPGLHLRDASGTNNRVAISMRGFGQNSTNNVLVLVNGRRLNNQTLEAPNLNLIALNDIERIEIIQGSAGTLYGEQAVGGVINIITQPITDAQGRISISRGSDDQERYNLAYSRGFDNGFGLRLSAESQHADNYRDHSATDFNNVFGEIEKIHDSGRVFVELQKTEDDVELPNSLHINQKQANRRQSTSSDFLNYDSDVVVLGLEQDLAEQWELRGEYSIRDTDGKGILFSDYTQDTRVKSFTPRLLGKLGHADITLGYDRHRTDYVRGGYSPQTRQQTANAIYARAQMPLILDDLQLTIGGRESRVKDIDLRNNQDNSQSRFVKEIGLTYQLSAEQRVFLRRDESFRYANMDELAALPAGETFLKPQEGTSLEFGWEWSQSTTQLQATVFQLDLDNEIKYNATTFANENLDESRRRGLILSARHGLTPDLQLTGNYSYTDSEIKAGTHAGNEVPYVPNHSVALGLDYQLTNETNVYLDAKYTGAQFRDDDEANSLSQVGGYTVVNANVRWSFQQWDASLRINNLFDKEYDAYTIAAPWLPGGSAYYPAAGRQLMLTLGYSF</sequence>
<keyword evidence="7 9" id="KW-0472">Membrane</keyword>
<evidence type="ECO:0000256" key="3">
    <source>
        <dbReference type="ARBA" id="ARBA00022452"/>
    </source>
</evidence>
<dbReference type="PANTHER" id="PTHR32552">
    <property type="entry name" value="FERRICHROME IRON RECEPTOR-RELATED"/>
    <property type="match status" value="1"/>
</dbReference>
<dbReference type="Gene3D" id="2.40.170.20">
    <property type="entry name" value="TonB-dependent receptor, beta-barrel domain"/>
    <property type="match status" value="1"/>
</dbReference>
<evidence type="ECO:0000256" key="7">
    <source>
        <dbReference type="ARBA" id="ARBA00023136"/>
    </source>
</evidence>
<dbReference type="PROSITE" id="PS00430">
    <property type="entry name" value="TONB_DEPENDENT_REC_1"/>
    <property type="match status" value="1"/>
</dbReference>
<evidence type="ECO:0000256" key="13">
    <source>
        <dbReference type="SAM" id="SignalP"/>
    </source>
</evidence>
<dbReference type="PROSITE" id="PS01156">
    <property type="entry name" value="TONB_DEPENDENT_REC_2"/>
    <property type="match status" value="1"/>
</dbReference>
<dbReference type="AlphaFoldDB" id="A0A8J7FGV3"/>
<name>A0A8J7FGV3_9GAMM</name>
<evidence type="ECO:0000256" key="8">
    <source>
        <dbReference type="ARBA" id="ARBA00023237"/>
    </source>
</evidence>
<dbReference type="InterPro" id="IPR039426">
    <property type="entry name" value="TonB-dep_rcpt-like"/>
</dbReference>
<dbReference type="Gene3D" id="2.170.130.10">
    <property type="entry name" value="TonB-dependent receptor, plug domain"/>
    <property type="match status" value="1"/>
</dbReference>
<dbReference type="InterPro" id="IPR000531">
    <property type="entry name" value="Beta-barrel_TonB"/>
</dbReference>